<comment type="caution">
    <text evidence="2">The sequence shown here is derived from an EMBL/GenBank/DDBJ whole genome shotgun (WGS) entry which is preliminary data.</text>
</comment>
<keyword evidence="3" id="KW-1185">Reference proteome</keyword>
<dbReference type="GO" id="GO:0004540">
    <property type="term" value="F:RNA nuclease activity"/>
    <property type="evidence" value="ECO:0007669"/>
    <property type="project" value="InterPro"/>
</dbReference>
<dbReference type="Pfam" id="PF01936">
    <property type="entry name" value="NYN"/>
    <property type="match status" value="1"/>
</dbReference>
<evidence type="ECO:0000313" key="3">
    <source>
        <dbReference type="Proteomes" id="UP000620596"/>
    </source>
</evidence>
<accession>A0A916SDN0</accession>
<proteinExistence type="predicted"/>
<dbReference type="PANTHER" id="PTHR35811:SF1">
    <property type="entry name" value="HTH OST-TYPE DOMAIN-CONTAINING PROTEIN"/>
    <property type="match status" value="1"/>
</dbReference>
<evidence type="ECO:0000313" key="2">
    <source>
        <dbReference type="EMBL" id="GGA95001.1"/>
    </source>
</evidence>
<protein>
    <recommendedName>
        <fullName evidence="1">NYN domain-containing protein</fullName>
    </recommendedName>
</protein>
<name>A0A916SDN0_9BURK</name>
<dbReference type="RefSeq" id="WP_188707746.1">
    <property type="nucleotide sequence ID" value="NZ_BMIG01000004.1"/>
</dbReference>
<sequence length="265" mass="28887">MVVFLIDADNLSSPAWIEEAFRELESEGEISVRRAYGSAENLRGLAEVLRVLAVRPFVNLYLTKNTTDLALAVDAMELACQTPKPQTIVIGSGDADFVPLLVRLRERGIRLVCVSEQSKMASEAISAYHRVIHVGQNKGTQTRQLSSTPGKPSTLAPKKAVAKKVPAKKIAEKPVAAKKAALKKVVEKSATGAPGDVSVQRILEVVPGLRSEKFLRLGDVAKLLHDAKLLGKNSATPKLFKKFPHHFELAPAKQPNEVRYIPSSR</sequence>
<dbReference type="Gene3D" id="3.40.50.1010">
    <property type="entry name" value="5'-nuclease"/>
    <property type="match status" value="1"/>
</dbReference>
<dbReference type="Proteomes" id="UP000620596">
    <property type="component" value="Unassembled WGS sequence"/>
</dbReference>
<gene>
    <name evidence="2" type="ORF">GCM10011496_15120</name>
</gene>
<evidence type="ECO:0000259" key="1">
    <source>
        <dbReference type="Pfam" id="PF01936"/>
    </source>
</evidence>
<organism evidence="2 3">
    <name type="scientific">Polaromonas eurypsychrophila</name>
    <dbReference type="NCBI Taxonomy" id="1614635"/>
    <lineage>
        <taxon>Bacteria</taxon>
        <taxon>Pseudomonadati</taxon>
        <taxon>Pseudomonadota</taxon>
        <taxon>Betaproteobacteria</taxon>
        <taxon>Burkholderiales</taxon>
        <taxon>Comamonadaceae</taxon>
        <taxon>Polaromonas</taxon>
    </lineage>
</organism>
<dbReference type="PANTHER" id="PTHR35811">
    <property type="entry name" value="SLR1870 PROTEIN"/>
    <property type="match status" value="1"/>
</dbReference>
<dbReference type="AlphaFoldDB" id="A0A916SDN0"/>
<dbReference type="EMBL" id="BMIG01000004">
    <property type="protein sequence ID" value="GGA95001.1"/>
    <property type="molecule type" value="Genomic_DNA"/>
</dbReference>
<reference evidence="2" key="2">
    <citation type="submission" date="2020-09" db="EMBL/GenBank/DDBJ databases">
        <authorList>
            <person name="Sun Q."/>
            <person name="Zhou Y."/>
        </authorList>
    </citation>
    <scope>NUCLEOTIDE SEQUENCE</scope>
    <source>
        <strain evidence="2">CGMCC 1.15322</strain>
    </source>
</reference>
<reference evidence="2" key="1">
    <citation type="journal article" date="2014" name="Int. J. Syst. Evol. Microbiol.">
        <title>Complete genome sequence of Corynebacterium casei LMG S-19264T (=DSM 44701T), isolated from a smear-ripened cheese.</title>
        <authorList>
            <consortium name="US DOE Joint Genome Institute (JGI-PGF)"/>
            <person name="Walter F."/>
            <person name="Albersmeier A."/>
            <person name="Kalinowski J."/>
            <person name="Ruckert C."/>
        </authorList>
    </citation>
    <scope>NUCLEOTIDE SEQUENCE</scope>
    <source>
        <strain evidence="2">CGMCC 1.15322</strain>
    </source>
</reference>
<dbReference type="CDD" id="cd11297">
    <property type="entry name" value="PIN_LabA-like_N_1"/>
    <property type="match status" value="1"/>
</dbReference>
<dbReference type="InterPro" id="IPR021139">
    <property type="entry name" value="NYN"/>
</dbReference>
<feature type="domain" description="NYN" evidence="1">
    <location>
        <begin position="5"/>
        <end position="133"/>
    </location>
</feature>